<evidence type="ECO:0000313" key="1">
    <source>
        <dbReference type="EMBL" id="KAA6343521.1"/>
    </source>
</evidence>
<accession>A0A5J4SE38</accession>
<sequence length="281" mass="31901">MNCHISSDKLNNPLLKELLAALTLYFKSINSDYYVIGATARDIVLTAIHEQEAKRSTADLDIAIAIPNWDDFESIKQGLCEIKGFEKSKDQQQRFIYKDIYLLDIVPFGGVAKEDSTIYWPPEEEVAMSVAGFTEATKDILEIDVDNEFTVKVVQLPGIFLLKLSAFKDRHLENNKDADDIAYIISCYLEINEDRAIEKHYDIYKTENFTTFIAGATLLGRDIKRILNESPQTLKTFIGILQAELDAEEESVLINQMLETHSALKYEEAYNALQCLLNQLG</sequence>
<gene>
    <name evidence="1" type="ORF">EZS27_008810</name>
</gene>
<proteinExistence type="predicted"/>
<name>A0A5J4SE38_9ZZZZ</name>
<dbReference type="EMBL" id="SNRY01000266">
    <property type="protein sequence ID" value="KAA6343521.1"/>
    <property type="molecule type" value="Genomic_DNA"/>
</dbReference>
<dbReference type="Pfam" id="PF08843">
    <property type="entry name" value="AbiEii"/>
    <property type="match status" value="1"/>
</dbReference>
<comment type="caution">
    <text evidence="1">The sequence shown here is derived from an EMBL/GenBank/DDBJ whole genome shotgun (WGS) entry which is preliminary data.</text>
</comment>
<protein>
    <recommendedName>
        <fullName evidence="2">Nucleotidyltransferase</fullName>
    </recommendedName>
</protein>
<organism evidence="1">
    <name type="scientific">termite gut metagenome</name>
    <dbReference type="NCBI Taxonomy" id="433724"/>
    <lineage>
        <taxon>unclassified sequences</taxon>
        <taxon>metagenomes</taxon>
        <taxon>organismal metagenomes</taxon>
    </lineage>
</organism>
<reference evidence="1" key="1">
    <citation type="submission" date="2019-03" db="EMBL/GenBank/DDBJ databases">
        <title>Single cell metagenomics reveals metabolic interactions within the superorganism composed of flagellate Streblomastix strix and complex community of Bacteroidetes bacteria on its surface.</title>
        <authorList>
            <person name="Treitli S.C."/>
            <person name="Kolisko M."/>
            <person name="Husnik F."/>
            <person name="Keeling P."/>
            <person name="Hampl V."/>
        </authorList>
    </citation>
    <scope>NUCLEOTIDE SEQUENCE</scope>
    <source>
        <strain evidence="1">STM</strain>
    </source>
</reference>
<dbReference type="InterPro" id="IPR014942">
    <property type="entry name" value="AbiEii"/>
</dbReference>
<evidence type="ECO:0008006" key="2">
    <source>
        <dbReference type="Google" id="ProtNLM"/>
    </source>
</evidence>
<dbReference type="AlphaFoldDB" id="A0A5J4SE38"/>